<evidence type="ECO:0000256" key="16">
    <source>
        <dbReference type="ARBA" id="ARBA00023098"/>
    </source>
</evidence>
<evidence type="ECO:0000256" key="28">
    <source>
        <dbReference type="ARBA" id="ARBA00048459"/>
    </source>
</evidence>
<keyword evidence="12 33" id="KW-0521">NADP</keyword>
<dbReference type="InterPro" id="IPR000960">
    <property type="entry name" value="Flavin_mOase"/>
</dbReference>
<dbReference type="GO" id="GO:0034899">
    <property type="term" value="F:trimethylamine monooxygenase activity"/>
    <property type="evidence" value="ECO:0007669"/>
    <property type="project" value="UniProtKB-EC"/>
</dbReference>
<evidence type="ECO:0000256" key="17">
    <source>
        <dbReference type="ARBA" id="ARBA00023136"/>
    </source>
</evidence>
<dbReference type="GO" id="GO:0006629">
    <property type="term" value="P:lipid metabolic process"/>
    <property type="evidence" value="ECO:0007669"/>
    <property type="project" value="UniProtKB-KW"/>
</dbReference>
<comment type="subcellular location">
    <subcellularLocation>
        <location evidence="2">Endoplasmic reticulum membrane</location>
        <topology evidence="2">Single-pass membrane protein</topology>
    </subcellularLocation>
    <subcellularLocation>
        <location evidence="3">Microsome membrane</location>
    </subcellularLocation>
</comment>
<evidence type="ECO:0000256" key="29">
    <source>
        <dbReference type="ARBA" id="ARBA00048989"/>
    </source>
</evidence>
<evidence type="ECO:0000256" key="26">
    <source>
        <dbReference type="ARBA" id="ARBA00048041"/>
    </source>
</evidence>
<comment type="cofactor">
    <cofactor evidence="1 33 34">
        <name>FAD</name>
        <dbReference type="ChEBI" id="CHEBI:57692"/>
    </cofactor>
</comment>
<dbReference type="PRINTS" id="PR00370">
    <property type="entry name" value="FMOXYGENASE"/>
</dbReference>
<evidence type="ECO:0000256" key="7">
    <source>
        <dbReference type="ARBA" id="ARBA00022630"/>
    </source>
</evidence>
<comment type="catalytic activity">
    <reaction evidence="29">
        <text>(2E)-geranial + NADPH + O2 + H(+) = (1E)-2,6-dimethylhepta-1,5-dien-1-yl formate + NADP(+) + H2O</text>
        <dbReference type="Rhea" id="RHEA:54860"/>
        <dbReference type="ChEBI" id="CHEBI:15377"/>
        <dbReference type="ChEBI" id="CHEBI:15378"/>
        <dbReference type="ChEBI" id="CHEBI:15379"/>
        <dbReference type="ChEBI" id="CHEBI:16980"/>
        <dbReference type="ChEBI" id="CHEBI:57783"/>
        <dbReference type="ChEBI" id="CHEBI:58349"/>
        <dbReference type="ChEBI" id="CHEBI:138375"/>
    </reaction>
    <physiologicalReaction direction="left-to-right" evidence="29">
        <dbReference type="Rhea" id="RHEA:54861"/>
    </physiologicalReaction>
</comment>
<accession>A0A1S3IRH8</accession>
<dbReference type="GO" id="GO:0016174">
    <property type="term" value="F:NAD(P)H oxidase H2O2-forming activity"/>
    <property type="evidence" value="ECO:0007669"/>
    <property type="project" value="UniProtKB-EC"/>
</dbReference>
<evidence type="ECO:0000256" key="3">
    <source>
        <dbReference type="ARBA" id="ARBA00004524"/>
    </source>
</evidence>
<keyword evidence="15 33" id="KW-0503">Monooxygenase</keyword>
<proteinExistence type="inferred from homology"/>
<organism evidence="36 37">
    <name type="scientific">Lingula anatina</name>
    <name type="common">Brachiopod</name>
    <name type="synonym">Lingula unguis</name>
    <dbReference type="NCBI Taxonomy" id="7574"/>
    <lineage>
        <taxon>Eukaryota</taxon>
        <taxon>Metazoa</taxon>
        <taxon>Spiralia</taxon>
        <taxon>Lophotrochozoa</taxon>
        <taxon>Brachiopoda</taxon>
        <taxon>Linguliformea</taxon>
        <taxon>Lingulata</taxon>
        <taxon>Lingulida</taxon>
        <taxon>Linguloidea</taxon>
        <taxon>Lingulidae</taxon>
        <taxon>Lingula</taxon>
    </lineage>
</organism>
<evidence type="ECO:0000256" key="14">
    <source>
        <dbReference type="ARBA" id="ARBA00023002"/>
    </source>
</evidence>
<evidence type="ECO:0000256" key="11">
    <source>
        <dbReference type="ARBA" id="ARBA00022848"/>
    </source>
</evidence>
<dbReference type="InterPro" id="IPR020946">
    <property type="entry name" value="Flavin_mOase-like"/>
</dbReference>
<evidence type="ECO:0000256" key="4">
    <source>
        <dbReference type="ARBA" id="ARBA00009183"/>
    </source>
</evidence>
<evidence type="ECO:0000256" key="31">
    <source>
        <dbReference type="ARBA" id="ARBA00049443"/>
    </source>
</evidence>
<dbReference type="Gene3D" id="3.50.50.60">
    <property type="entry name" value="FAD/NAD(P)-binding domain"/>
    <property type="match status" value="2"/>
</dbReference>
<keyword evidence="17 33" id="KW-0472">Membrane</keyword>
<keyword evidence="13 35" id="KW-1133">Transmembrane helix</keyword>
<dbReference type="RefSeq" id="XP_013400134.1">
    <property type="nucleotide sequence ID" value="XM_013544680.1"/>
</dbReference>
<comment type="catalytic activity">
    <reaction evidence="26">
        <text>hypotaurine + NADPH + O2 + H(+) = taurine + NADP(+) + H2O</text>
        <dbReference type="Rhea" id="RHEA:69819"/>
        <dbReference type="ChEBI" id="CHEBI:15377"/>
        <dbReference type="ChEBI" id="CHEBI:15378"/>
        <dbReference type="ChEBI" id="CHEBI:15379"/>
        <dbReference type="ChEBI" id="CHEBI:57783"/>
        <dbReference type="ChEBI" id="CHEBI:57853"/>
        <dbReference type="ChEBI" id="CHEBI:58349"/>
        <dbReference type="ChEBI" id="CHEBI:507393"/>
        <dbReference type="EC" id="1.14.13.8"/>
    </reaction>
    <physiologicalReaction direction="left-to-right" evidence="26">
        <dbReference type="Rhea" id="RHEA:69820"/>
    </physiologicalReaction>
</comment>
<evidence type="ECO:0000256" key="30">
    <source>
        <dbReference type="ARBA" id="ARBA00048990"/>
    </source>
</evidence>
<evidence type="ECO:0000256" key="19">
    <source>
        <dbReference type="ARBA" id="ARBA00045957"/>
    </source>
</evidence>
<dbReference type="GO" id="GO:0050661">
    <property type="term" value="F:NADP binding"/>
    <property type="evidence" value="ECO:0007669"/>
    <property type="project" value="InterPro"/>
</dbReference>
<evidence type="ECO:0000256" key="12">
    <source>
        <dbReference type="ARBA" id="ARBA00022857"/>
    </source>
</evidence>
<evidence type="ECO:0000256" key="1">
    <source>
        <dbReference type="ARBA" id="ARBA00001974"/>
    </source>
</evidence>
<keyword evidence="7 33" id="KW-0285">Flavoprotein</keyword>
<dbReference type="GO" id="GO:0004499">
    <property type="term" value="F:N,N-dimethylaniline monooxygenase activity"/>
    <property type="evidence" value="ECO:0007669"/>
    <property type="project" value="UniProtKB-UniRule"/>
</dbReference>
<evidence type="ECO:0000256" key="8">
    <source>
        <dbReference type="ARBA" id="ARBA00022692"/>
    </source>
</evidence>
<dbReference type="SUPFAM" id="SSF51905">
    <property type="entry name" value="FAD/NAD(P)-binding domain"/>
    <property type="match status" value="2"/>
</dbReference>
<keyword evidence="6" id="KW-0597">Phosphoprotein</keyword>
<keyword evidence="10 33" id="KW-0274">FAD</keyword>
<keyword evidence="16" id="KW-0443">Lipid metabolism</keyword>
<keyword evidence="8 35" id="KW-0812">Transmembrane</keyword>
<evidence type="ECO:0000256" key="34">
    <source>
        <dbReference type="RuleBase" id="RU361177"/>
    </source>
</evidence>
<dbReference type="InterPro" id="IPR050346">
    <property type="entry name" value="FMO-like"/>
</dbReference>
<dbReference type="PRINTS" id="PR01125">
    <property type="entry name" value="FMOXYGENASE5"/>
</dbReference>
<evidence type="ECO:0000256" key="10">
    <source>
        <dbReference type="ARBA" id="ARBA00022827"/>
    </source>
</evidence>
<evidence type="ECO:0000313" key="36">
    <source>
        <dbReference type="Proteomes" id="UP000085678"/>
    </source>
</evidence>
<comment type="catalytic activity">
    <reaction evidence="20">
        <text>hypotaurine + NADH + O2 + H(+) = taurine + NAD(+) + H2O</text>
        <dbReference type="Rhea" id="RHEA:74111"/>
        <dbReference type="ChEBI" id="CHEBI:15377"/>
        <dbReference type="ChEBI" id="CHEBI:15378"/>
        <dbReference type="ChEBI" id="CHEBI:15379"/>
        <dbReference type="ChEBI" id="CHEBI:57540"/>
        <dbReference type="ChEBI" id="CHEBI:57853"/>
        <dbReference type="ChEBI" id="CHEBI:57945"/>
        <dbReference type="ChEBI" id="CHEBI:507393"/>
        <dbReference type="EC" id="1.14.13.8"/>
    </reaction>
    <physiologicalReaction direction="left-to-right" evidence="20">
        <dbReference type="Rhea" id="RHEA:74112"/>
    </physiologicalReaction>
</comment>
<comment type="catalytic activity">
    <reaction evidence="28">
        <text>octan-3-one + NADPH + O2 + H(+) = ethyl hexanoate + NADP(+) + H2O</text>
        <dbReference type="Rhea" id="RHEA:54856"/>
        <dbReference type="ChEBI" id="CHEBI:15377"/>
        <dbReference type="ChEBI" id="CHEBI:15378"/>
        <dbReference type="ChEBI" id="CHEBI:15379"/>
        <dbReference type="ChEBI" id="CHEBI:57783"/>
        <dbReference type="ChEBI" id="CHEBI:58349"/>
        <dbReference type="ChEBI" id="CHEBI:80946"/>
        <dbReference type="ChEBI" id="CHEBI:86055"/>
    </reaction>
    <physiologicalReaction direction="left-to-right" evidence="28">
        <dbReference type="Rhea" id="RHEA:54857"/>
    </physiologicalReaction>
</comment>
<comment type="catalytic activity">
    <reaction evidence="25">
        <text>hexan-3-one + NADPH + O2 + H(+) = ethyl butanoate + NADP(+) + H2O</text>
        <dbReference type="Rhea" id="RHEA:54844"/>
        <dbReference type="ChEBI" id="CHEBI:15377"/>
        <dbReference type="ChEBI" id="CHEBI:15378"/>
        <dbReference type="ChEBI" id="CHEBI:15379"/>
        <dbReference type="ChEBI" id="CHEBI:57783"/>
        <dbReference type="ChEBI" id="CHEBI:58349"/>
        <dbReference type="ChEBI" id="CHEBI:88764"/>
        <dbReference type="ChEBI" id="CHEBI:89891"/>
    </reaction>
    <physiologicalReaction direction="left-to-right" evidence="25">
        <dbReference type="Rhea" id="RHEA:54845"/>
    </physiologicalReaction>
</comment>
<evidence type="ECO:0000256" key="21">
    <source>
        <dbReference type="ARBA" id="ARBA00047426"/>
    </source>
</evidence>
<dbReference type="GO" id="GO:0047822">
    <property type="term" value="F:hypotaurine monooxygenase activity"/>
    <property type="evidence" value="ECO:0007669"/>
    <property type="project" value="RHEA"/>
</dbReference>
<comment type="similarity">
    <text evidence="4 33 34">Belongs to the FMO family.</text>
</comment>
<evidence type="ECO:0000256" key="18">
    <source>
        <dbReference type="ARBA" id="ARBA00045722"/>
    </source>
</evidence>
<keyword evidence="11" id="KW-0492">Microsome</keyword>
<evidence type="ECO:0000256" key="13">
    <source>
        <dbReference type="ARBA" id="ARBA00022989"/>
    </source>
</evidence>
<dbReference type="GeneID" id="106166202"/>
<feature type="transmembrane region" description="Helical" evidence="35">
    <location>
        <begin position="517"/>
        <end position="536"/>
    </location>
</feature>
<comment type="catalytic activity">
    <reaction evidence="23">
        <text>sulcatone + NADPH + O2 + H(+) = 4-methylpent-3-en-1-yl acetate + NADP(+) + H2O</text>
        <dbReference type="Rhea" id="RHEA:54864"/>
        <dbReference type="ChEBI" id="CHEBI:15377"/>
        <dbReference type="ChEBI" id="CHEBI:15378"/>
        <dbReference type="ChEBI" id="CHEBI:15379"/>
        <dbReference type="ChEBI" id="CHEBI:16310"/>
        <dbReference type="ChEBI" id="CHEBI:57783"/>
        <dbReference type="ChEBI" id="CHEBI:58349"/>
        <dbReference type="ChEBI" id="CHEBI:138373"/>
    </reaction>
    <physiologicalReaction direction="left-to-right" evidence="23">
        <dbReference type="Rhea" id="RHEA:54865"/>
    </physiologicalReaction>
</comment>
<dbReference type="PIRSF" id="PIRSF000332">
    <property type="entry name" value="FMO"/>
    <property type="match status" value="1"/>
</dbReference>
<dbReference type="AlphaFoldDB" id="A0A1S3IRH8"/>
<evidence type="ECO:0000256" key="32">
    <source>
        <dbReference type="ARBA" id="ARBA00049475"/>
    </source>
</evidence>
<evidence type="ECO:0000256" key="35">
    <source>
        <dbReference type="SAM" id="Phobius"/>
    </source>
</evidence>
<dbReference type="FunFam" id="3.50.50.60:FF:000159">
    <property type="entry name" value="Dimethylaniline monooxygenase [N-oxide-forming]"/>
    <property type="match status" value="1"/>
</dbReference>
<name>A0A1S3IRH8_LINAN</name>
<comment type="catalytic activity">
    <reaction evidence="32">
        <text>octan-3-one + NADPH + O2 + H(+) = pentyl propanoate + NADP(+) + H2O</text>
        <dbReference type="Rhea" id="RHEA:54840"/>
        <dbReference type="ChEBI" id="CHEBI:15377"/>
        <dbReference type="ChEBI" id="CHEBI:15378"/>
        <dbReference type="ChEBI" id="CHEBI:15379"/>
        <dbReference type="ChEBI" id="CHEBI:57783"/>
        <dbReference type="ChEBI" id="CHEBI:58349"/>
        <dbReference type="ChEBI" id="CHEBI:80946"/>
        <dbReference type="ChEBI" id="CHEBI:87373"/>
    </reaction>
    <physiologicalReaction direction="left-to-right" evidence="32">
        <dbReference type="Rhea" id="RHEA:54841"/>
    </physiologicalReaction>
</comment>
<evidence type="ECO:0000256" key="22">
    <source>
        <dbReference type="ARBA" id="ARBA00047574"/>
    </source>
</evidence>
<dbReference type="Pfam" id="PF00743">
    <property type="entry name" value="FMO-like"/>
    <property type="match status" value="1"/>
</dbReference>
<dbReference type="GO" id="GO:0050660">
    <property type="term" value="F:flavin adenine dinucleotide binding"/>
    <property type="evidence" value="ECO:0007669"/>
    <property type="project" value="InterPro"/>
</dbReference>
<comment type="catalytic activity">
    <reaction evidence="22">
        <text>heptan-2-one + NADPH + O2 + H(+) = pentyl acetate + NADP(+) + H2O</text>
        <dbReference type="Rhea" id="RHEA:54836"/>
        <dbReference type="ChEBI" id="CHEBI:5672"/>
        <dbReference type="ChEBI" id="CHEBI:15377"/>
        <dbReference type="ChEBI" id="CHEBI:15378"/>
        <dbReference type="ChEBI" id="CHEBI:15379"/>
        <dbReference type="ChEBI" id="CHEBI:57783"/>
        <dbReference type="ChEBI" id="CHEBI:58349"/>
        <dbReference type="ChEBI" id="CHEBI:87362"/>
    </reaction>
    <physiologicalReaction direction="left-to-right" evidence="22">
        <dbReference type="Rhea" id="RHEA:54837"/>
    </physiologicalReaction>
</comment>
<dbReference type="Proteomes" id="UP000085678">
    <property type="component" value="Unplaced"/>
</dbReference>
<evidence type="ECO:0000256" key="6">
    <source>
        <dbReference type="ARBA" id="ARBA00022553"/>
    </source>
</evidence>
<keyword evidence="9 33" id="KW-0256">Endoplasmic reticulum</keyword>
<keyword evidence="5" id="KW-0488">Methylation</keyword>
<keyword evidence="36" id="KW-1185">Reference proteome</keyword>
<evidence type="ECO:0000256" key="20">
    <source>
        <dbReference type="ARBA" id="ARBA00047338"/>
    </source>
</evidence>
<evidence type="ECO:0000256" key="9">
    <source>
        <dbReference type="ARBA" id="ARBA00022824"/>
    </source>
</evidence>
<keyword evidence="14 33" id="KW-0560">Oxidoreductase</keyword>
<dbReference type="EC" id="1.-.-.-" evidence="34"/>
<comment type="function">
    <text evidence="19">Broad spectrum monooxygenase that catalyzes the oxygenation of a wide variety of nitrogen- and sulfur-containing compounds including xenobiotics. Catalyzes the S-oxygenation of hypotaurine to produce taurine, an organic osmolyte involved in cell volume regulation as well as a variety of cytoprotective and developmental processes. In vitro, catalyzes the N-oxygenation of trimethylamine (TMA) to produce trimethylamine N-oxide (TMAO) and could therefore participate to the detoxification of this compound that is generated by the action of gut microbiota from dietary precursors such as choline, choline containing compounds, betaine or L-carnitine.</text>
</comment>
<comment type="catalytic activity">
    <reaction evidence="30">
        <text>heptan-4-one + NADPH + O2 + H(+) = propyl butanoate + NADP(+) + H2O</text>
        <dbReference type="Rhea" id="RHEA:54852"/>
        <dbReference type="ChEBI" id="CHEBI:15377"/>
        <dbReference type="ChEBI" id="CHEBI:15378"/>
        <dbReference type="ChEBI" id="CHEBI:15379"/>
        <dbReference type="ChEBI" id="CHEBI:57783"/>
        <dbReference type="ChEBI" id="CHEBI:58349"/>
        <dbReference type="ChEBI" id="CHEBI:89484"/>
        <dbReference type="ChEBI" id="CHEBI:89719"/>
    </reaction>
    <physiologicalReaction direction="left-to-right" evidence="30">
        <dbReference type="Rhea" id="RHEA:54853"/>
    </physiologicalReaction>
</comment>
<dbReference type="KEGG" id="lak:106166202"/>
<comment type="function">
    <text evidence="18">Acts as a Baeyer-Villiger monooxygenase on a broad range of substrates. Catalyzes the insertion of an oxygen atom into a carbon-carbon bond adjacent to a carbonyl, which converts ketones to esters. Active on diverse carbonyl compounds, whereas soft nucleophiles are mostly non- or poorly reactive. In contrast with other forms of FMO it is non- or poorly active on 'classical' substrates such as drugs, pesticides, and dietary components containing soft nucleophilic heteroatoms. Able to oxidize drug molecules bearing a carbonyl group on an aliphatic chain, such as nabumetone and pentoxifylline. Also, in the absence of substrates, shows slow but yet significant NADPH oxidase activity. Acts as a positive modulator of cholesterol biosynthesis as well as glucose homeostasis, promoting metabolic aging via pleiotropic effects.</text>
</comment>
<evidence type="ECO:0000256" key="23">
    <source>
        <dbReference type="ARBA" id="ARBA00047855"/>
    </source>
</evidence>
<gene>
    <name evidence="37" type="primary">LOC106166202</name>
</gene>
<protein>
    <recommendedName>
        <fullName evidence="34">Flavin-containing monooxygenase</fullName>
        <ecNumber evidence="34">1.-.-.-</ecNumber>
    </recommendedName>
</protein>
<evidence type="ECO:0000256" key="27">
    <source>
        <dbReference type="ARBA" id="ARBA00048088"/>
    </source>
</evidence>
<dbReference type="PANTHER" id="PTHR23023">
    <property type="entry name" value="DIMETHYLANILINE MONOOXYGENASE"/>
    <property type="match status" value="1"/>
</dbReference>
<comment type="catalytic activity">
    <reaction evidence="24">
        <text>NADPH + O2 + H(+) = H2O2 + NADP(+)</text>
        <dbReference type="Rhea" id="RHEA:11260"/>
        <dbReference type="ChEBI" id="CHEBI:15378"/>
        <dbReference type="ChEBI" id="CHEBI:15379"/>
        <dbReference type="ChEBI" id="CHEBI:16240"/>
        <dbReference type="ChEBI" id="CHEBI:57783"/>
        <dbReference type="ChEBI" id="CHEBI:58349"/>
        <dbReference type="EC" id="1.6.3.1"/>
    </reaction>
    <physiologicalReaction direction="left-to-right" evidence="24">
        <dbReference type="Rhea" id="RHEA:11261"/>
    </physiologicalReaction>
</comment>
<evidence type="ECO:0000256" key="24">
    <source>
        <dbReference type="ARBA" id="ARBA00047864"/>
    </source>
</evidence>
<evidence type="ECO:0000256" key="5">
    <source>
        <dbReference type="ARBA" id="ARBA00022481"/>
    </source>
</evidence>
<comment type="catalytic activity">
    <reaction evidence="21">
        <text>hexan-3-one + NADPH + O2 + H(+) = propyl propanoate + NADP(+) + H2O</text>
        <dbReference type="Rhea" id="RHEA:54848"/>
        <dbReference type="ChEBI" id="CHEBI:15377"/>
        <dbReference type="ChEBI" id="CHEBI:15378"/>
        <dbReference type="ChEBI" id="CHEBI:15379"/>
        <dbReference type="ChEBI" id="CHEBI:57783"/>
        <dbReference type="ChEBI" id="CHEBI:58349"/>
        <dbReference type="ChEBI" id="CHEBI:89828"/>
        <dbReference type="ChEBI" id="CHEBI:89891"/>
    </reaction>
    <physiologicalReaction direction="left-to-right" evidence="21">
        <dbReference type="Rhea" id="RHEA:54849"/>
    </physiologicalReaction>
</comment>
<dbReference type="InterPro" id="IPR036188">
    <property type="entry name" value="FAD/NAD-bd_sf"/>
</dbReference>
<dbReference type="InParanoid" id="A0A1S3IRH8"/>
<evidence type="ECO:0000256" key="25">
    <source>
        <dbReference type="ARBA" id="ARBA00047977"/>
    </source>
</evidence>
<evidence type="ECO:0000256" key="15">
    <source>
        <dbReference type="ARBA" id="ARBA00023033"/>
    </source>
</evidence>
<reference evidence="37" key="1">
    <citation type="submission" date="2025-08" db="UniProtKB">
        <authorList>
            <consortium name="RefSeq"/>
        </authorList>
    </citation>
    <scope>IDENTIFICATION</scope>
    <source>
        <tissue evidence="37">Gonads</tissue>
    </source>
</reference>
<dbReference type="InterPro" id="IPR002257">
    <property type="entry name" value="Flavin_mOase_5"/>
</dbReference>
<evidence type="ECO:0000256" key="2">
    <source>
        <dbReference type="ARBA" id="ARBA00004389"/>
    </source>
</evidence>
<dbReference type="GO" id="GO:0005789">
    <property type="term" value="C:endoplasmic reticulum membrane"/>
    <property type="evidence" value="ECO:0007669"/>
    <property type="project" value="UniProtKB-SubCell"/>
</dbReference>
<comment type="catalytic activity">
    <reaction evidence="27">
        <text>trimethylamine + NADPH + O2 = trimethylamine N-oxide + NADP(+) + H2O</text>
        <dbReference type="Rhea" id="RHEA:31979"/>
        <dbReference type="ChEBI" id="CHEBI:15377"/>
        <dbReference type="ChEBI" id="CHEBI:15379"/>
        <dbReference type="ChEBI" id="CHEBI:15724"/>
        <dbReference type="ChEBI" id="CHEBI:57783"/>
        <dbReference type="ChEBI" id="CHEBI:58349"/>
        <dbReference type="ChEBI" id="CHEBI:58389"/>
        <dbReference type="EC" id="1.14.13.148"/>
    </reaction>
    <physiologicalReaction direction="left-to-right" evidence="27">
        <dbReference type="Rhea" id="RHEA:31980"/>
    </physiologicalReaction>
</comment>
<dbReference type="OrthoDB" id="66881at2759"/>
<sequence>MSGRKRVAIIGGGSSGLTAIKCCLDEDLEPVCFERADQLGGLWYYKPEGKLDGESTVMKSTIINTSKEMMSWSDFPMPKEYPNFMHNTYVLKYFQLYAERFGLKKYIKFNHAIIKITPAKDFESTGQWEVRYKNLKEDKEYTEIFDAALCCTGHHANKNEPKFPGHEEFQGKILHSHDYRDQRGYEDKRAVVVGVGNSGNDVASELGKVAEKVYFSTRRGFWVTFKSDKKGFPWDINQLRRLPQFFLSFLPYSWKCTMAENAINERFDHETFGLKPKHRIFSQHGTANDELPIRVLSGTVAIKPNVVGYTKTGVKFEDGTVEDNIDLVVLATGYNFGFPYVDESVITVKDNKLDLYEYVWPLISKPTIAFIGCVQPIGALFPIAELQCRWATRVFKGLIKLPDKEVMEADMTAKRDAMAKRYVQSQRHTIQVDWVPYMDELATHVGCKPNLLKLFLTDPVLAWAVLTGPCAPYQYRLMGPNPWKGAREAVLTTMERVLYPLRTRKAYTGSSASGPGFLTMLVIFIVIVAVLLKVFFG</sequence>
<comment type="catalytic activity">
    <reaction evidence="31">
        <text>N,N-dimethylaniline + NADPH + O2 + H(+) = N,N-dimethylaniline N-oxide + NADP(+) + H2O</text>
        <dbReference type="Rhea" id="RHEA:24468"/>
        <dbReference type="ChEBI" id="CHEBI:15377"/>
        <dbReference type="ChEBI" id="CHEBI:15378"/>
        <dbReference type="ChEBI" id="CHEBI:15379"/>
        <dbReference type="ChEBI" id="CHEBI:16269"/>
        <dbReference type="ChEBI" id="CHEBI:17735"/>
        <dbReference type="ChEBI" id="CHEBI:57783"/>
        <dbReference type="ChEBI" id="CHEBI:58349"/>
        <dbReference type="EC" id="1.14.13.8"/>
    </reaction>
    <physiologicalReaction direction="left-to-right" evidence="31">
        <dbReference type="Rhea" id="RHEA:24469"/>
    </physiologicalReaction>
</comment>
<evidence type="ECO:0000256" key="33">
    <source>
        <dbReference type="PIRNR" id="PIRNR000332"/>
    </source>
</evidence>
<evidence type="ECO:0000313" key="37">
    <source>
        <dbReference type="RefSeq" id="XP_013400134.1"/>
    </source>
</evidence>